<name>A0A8S5M3J6_9CAUD</name>
<dbReference type="EMBL" id="BK014807">
    <property type="protein sequence ID" value="DAD76713.1"/>
    <property type="molecule type" value="Genomic_DNA"/>
</dbReference>
<protein>
    <submittedName>
        <fullName evidence="1">Uncharacterized protein</fullName>
    </submittedName>
</protein>
<dbReference type="EMBL" id="BK014807">
    <property type="protein sequence ID" value="DAD76720.1"/>
    <property type="molecule type" value="Genomic_DNA"/>
</dbReference>
<reference evidence="1" key="1">
    <citation type="journal article" date="2021" name="Proc. Natl. Acad. Sci. U.S.A.">
        <title>A Catalog of Tens of Thousands of Viruses from Human Metagenomes Reveals Hidden Associations with Chronic Diseases.</title>
        <authorList>
            <person name="Tisza M.J."/>
            <person name="Buck C.B."/>
        </authorList>
    </citation>
    <scope>NUCLEOTIDE SEQUENCE</scope>
    <source>
        <strain evidence="1">CtQJR51</strain>
    </source>
</reference>
<organism evidence="1">
    <name type="scientific">Siphoviridae sp. ctQJR51</name>
    <dbReference type="NCBI Taxonomy" id="2826327"/>
    <lineage>
        <taxon>Viruses</taxon>
        <taxon>Duplodnaviria</taxon>
        <taxon>Heunggongvirae</taxon>
        <taxon>Uroviricota</taxon>
        <taxon>Caudoviricetes</taxon>
    </lineage>
</organism>
<proteinExistence type="predicted"/>
<sequence length="36" mass="3989">MENAGAPCFLNGKNAVFGMKRHKETNGNIRIQKTVI</sequence>
<evidence type="ECO:0000313" key="1">
    <source>
        <dbReference type="EMBL" id="DAD76720.1"/>
    </source>
</evidence>
<accession>A0A8S5M3J6</accession>